<evidence type="ECO:0000313" key="2">
    <source>
        <dbReference type="EMBL" id="RJY12208.1"/>
    </source>
</evidence>
<dbReference type="RefSeq" id="WP_121853988.1">
    <property type="nucleotide sequence ID" value="NZ_CP037952.1"/>
</dbReference>
<comment type="caution">
    <text evidence="2">The sequence shown here is derived from an EMBL/GenBank/DDBJ whole genome shotgun (WGS) entry which is preliminary data.</text>
</comment>
<dbReference type="Pfam" id="PF20408">
    <property type="entry name" value="Abhydrolase_11"/>
    <property type="match status" value="1"/>
</dbReference>
<dbReference type="InterPro" id="IPR026555">
    <property type="entry name" value="NSL3/Tex30"/>
</dbReference>
<dbReference type="InterPro" id="IPR046879">
    <property type="entry name" value="KANL3/Tex30_Abhydrolase"/>
</dbReference>
<dbReference type="Gene3D" id="3.40.50.1820">
    <property type="entry name" value="alpha/beta hydrolase"/>
    <property type="match status" value="1"/>
</dbReference>
<evidence type="ECO:0000313" key="3">
    <source>
        <dbReference type="Proteomes" id="UP000273022"/>
    </source>
</evidence>
<feature type="domain" description="KANL3/Tex30 alpha/beta hydrolase-like" evidence="1">
    <location>
        <begin position="11"/>
        <end position="204"/>
    </location>
</feature>
<dbReference type="EMBL" id="QYYH01000077">
    <property type="protein sequence ID" value="RJY12208.1"/>
    <property type="molecule type" value="Genomic_DNA"/>
</dbReference>
<dbReference type="PANTHER" id="PTHR13136:SF11">
    <property type="entry name" value="TESTIS-EXPRESSED PROTEIN 30"/>
    <property type="match status" value="1"/>
</dbReference>
<dbReference type="Proteomes" id="UP000273022">
    <property type="component" value="Unassembled WGS sequence"/>
</dbReference>
<dbReference type="AlphaFoldDB" id="A0A3A6TGD1"/>
<gene>
    <name evidence="2" type="ORF">D5R81_12585</name>
</gene>
<dbReference type="PANTHER" id="PTHR13136">
    <property type="entry name" value="TESTIS DEVELOPMENT PROTEIN PRTD"/>
    <property type="match status" value="1"/>
</dbReference>
<sequence>MNFRVDGHSDDTLVVFAHGAGAGMDSDFMSQFAKQLALHSIRVLRFNFGYMQANAEDGKRRPPERMPKLLDHFEDVLQHAIHEYKPKRLFLMGKSMGGRVATILCANTKHTVNGVMCLGYPFIPIKGGNPRLEPLELCPVPVCLIQGERDRFGNREQVGQWQLPDTIKMCWISDGDHSLQPRKMSGHTLEKNLQNAVSECIKFIGGIHA</sequence>
<evidence type="ECO:0000259" key="1">
    <source>
        <dbReference type="Pfam" id="PF20408"/>
    </source>
</evidence>
<reference evidence="2 3" key="1">
    <citation type="submission" date="2018-09" db="EMBL/GenBank/DDBJ databases">
        <title>Phylogeny of the Shewanellaceae, and recommendation for two new genera, Pseudoshewanella and Parashewanella.</title>
        <authorList>
            <person name="Wang G."/>
        </authorList>
    </citation>
    <scope>NUCLEOTIDE SEQUENCE [LARGE SCALE GENOMIC DNA]</scope>
    <source>
        <strain evidence="2 3">KCTC 22492</strain>
    </source>
</reference>
<name>A0A3A6TGD1_9GAMM</name>
<accession>A0A3A6TGD1</accession>
<dbReference type="OrthoDB" id="652634at2"/>
<keyword evidence="2" id="KW-0378">Hydrolase</keyword>
<protein>
    <submittedName>
        <fullName evidence="2">Alpha/beta fold hydrolase</fullName>
    </submittedName>
</protein>
<keyword evidence="3" id="KW-1185">Reference proteome</keyword>
<organism evidence="2 3">
    <name type="scientific">Parashewanella spongiae</name>
    <dbReference type="NCBI Taxonomy" id="342950"/>
    <lineage>
        <taxon>Bacteria</taxon>
        <taxon>Pseudomonadati</taxon>
        <taxon>Pseudomonadota</taxon>
        <taxon>Gammaproteobacteria</taxon>
        <taxon>Alteromonadales</taxon>
        <taxon>Shewanellaceae</taxon>
        <taxon>Parashewanella</taxon>
    </lineage>
</organism>
<proteinExistence type="predicted"/>
<dbReference type="GO" id="GO:0016787">
    <property type="term" value="F:hydrolase activity"/>
    <property type="evidence" value="ECO:0007669"/>
    <property type="project" value="UniProtKB-KW"/>
</dbReference>
<dbReference type="SUPFAM" id="SSF53474">
    <property type="entry name" value="alpha/beta-Hydrolases"/>
    <property type="match status" value="1"/>
</dbReference>
<dbReference type="InterPro" id="IPR029058">
    <property type="entry name" value="AB_hydrolase_fold"/>
</dbReference>